<dbReference type="PANTHER" id="PTHR44019">
    <property type="entry name" value="WD REPEAT-CONTAINING PROTEIN 55"/>
    <property type="match status" value="1"/>
</dbReference>
<evidence type="ECO:0000313" key="7">
    <source>
        <dbReference type="EMBL" id="KAF5350571.1"/>
    </source>
</evidence>
<evidence type="ECO:0000256" key="6">
    <source>
        <dbReference type="SAM" id="MobiDB-lite"/>
    </source>
</evidence>
<keyword evidence="8" id="KW-1185">Reference proteome</keyword>
<dbReference type="AlphaFoldDB" id="A0A8H5CYY7"/>
<evidence type="ECO:0000256" key="1">
    <source>
        <dbReference type="ARBA" id="ARBA00007625"/>
    </source>
</evidence>
<proteinExistence type="inferred from homology"/>
<dbReference type="InterPro" id="IPR050505">
    <property type="entry name" value="WDR55/POC1"/>
</dbReference>
<dbReference type="InterPro" id="IPR015943">
    <property type="entry name" value="WD40/YVTN_repeat-like_dom_sf"/>
</dbReference>
<sequence>MPEIPVDAQIFDVVFHPTFSTVYTGLLTGYVKAFAYDFQGNHKNIFSLRPSKRSCRGLSISEDGSRLYAVGRSKALHIIDTKTEQIETRTSAHESAINRVKTLTPWLLTTGDDEGVIKVVHAVTKSSIENMTHRVSVQQLWDPRQKEAVRTYTHHFDYISDFLWLEDKKQLVATSADGTLSVMDVRSKKPKPFIQSEDQEDELLSIVAIKGLGKYPLFVRPCIFAGTITNGPCVVFDLMQWHNSKAIVGTQLGILSVFNRNSGWGDCVDRIPGHPLSIDTLCNLPADLPEIDTTSTVLTGSSDGYVRAVQILPTKLLGVVADHGNWPVERIAVGGGTGTLTIDSEEANDDDEEWHGIGTEKNKVSGIAASSSDRDDNEPASGGRWWVGSVGHEDGLRLSDLMAFFRDGENADTGTMGVANDSDVEDGDSEAHGEVGDVISGIEVDIQGSKDDSQWPKPVQAAVKRKRERERASGGAKNKKGKRNAVAVDDASFFGDL</sequence>
<keyword evidence="3" id="KW-0677">Repeat</keyword>
<keyword evidence="2" id="KW-0853">WD repeat</keyword>
<dbReference type="InterPro" id="IPR036322">
    <property type="entry name" value="WD40_repeat_dom_sf"/>
</dbReference>
<comment type="caution">
    <text evidence="7">The sequence shown here is derived from an EMBL/GenBank/DDBJ whole genome shotgun (WGS) entry which is preliminary data.</text>
</comment>
<name>A0A8H5CYY7_9AGAR</name>
<evidence type="ECO:0000313" key="8">
    <source>
        <dbReference type="Proteomes" id="UP000559027"/>
    </source>
</evidence>
<reference evidence="7 8" key="1">
    <citation type="journal article" date="2020" name="ISME J.">
        <title>Uncovering the hidden diversity of litter-decomposition mechanisms in mushroom-forming fungi.</title>
        <authorList>
            <person name="Floudas D."/>
            <person name="Bentzer J."/>
            <person name="Ahren D."/>
            <person name="Johansson T."/>
            <person name="Persson P."/>
            <person name="Tunlid A."/>
        </authorList>
    </citation>
    <scope>NUCLEOTIDE SEQUENCE [LARGE SCALE GENOMIC DNA]</scope>
    <source>
        <strain evidence="7 8">CBS 146.42</strain>
    </source>
</reference>
<organism evidence="7 8">
    <name type="scientific">Leucocoprinus leucothites</name>
    <dbReference type="NCBI Taxonomy" id="201217"/>
    <lineage>
        <taxon>Eukaryota</taxon>
        <taxon>Fungi</taxon>
        <taxon>Dikarya</taxon>
        <taxon>Basidiomycota</taxon>
        <taxon>Agaricomycotina</taxon>
        <taxon>Agaricomycetes</taxon>
        <taxon>Agaricomycetidae</taxon>
        <taxon>Agaricales</taxon>
        <taxon>Agaricineae</taxon>
        <taxon>Agaricaceae</taxon>
        <taxon>Leucocoprinus</taxon>
    </lineage>
</organism>
<evidence type="ECO:0000256" key="5">
    <source>
        <dbReference type="ARBA" id="ARBA00039514"/>
    </source>
</evidence>
<dbReference type="Pfam" id="PF00400">
    <property type="entry name" value="WD40"/>
    <property type="match status" value="1"/>
</dbReference>
<evidence type="ECO:0000256" key="3">
    <source>
        <dbReference type="ARBA" id="ARBA00022737"/>
    </source>
</evidence>
<dbReference type="Gene3D" id="2.130.10.10">
    <property type="entry name" value="YVTN repeat-like/Quinoprotein amine dehydrogenase"/>
    <property type="match status" value="2"/>
</dbReference>
<comment type="similarity">
    <text evidence="1">Belongs to the WD repeat WDR55 family.</text>
</comment>
<protein>
    <recommendedName>
        <fullName evidence="4">WD repeat-containing protein JIP5</fullName>
    </recommendedName>
    <alternativeName>
        <fullName evidence="5">WD repeat-containing protein jip5</fullName>
    </alternativeName>
</protein>
<dbReference type="SUPFAM" id="SSF50978">
    <property type="entry name" value="WD40 repeat-like"/>
    <property type="match status" value="1"/>
</dbReference>
<gene>
    <name evidence="7" type="ORF">D9756_008744</name>
</gene>
<accession>A0A8H5CYY7</accession>
<evidence type="ECO:0000256" key="4">
    <source>
        <dbReference type="ARBA" id="ARBA00039238"/>
    </source>
</evidence>
<feature type="region of interest" description="Disordered" evidence="6">
    <location>
        <begin position="367"/>
        <end position="386"/>
    </location>
</feature>
<dbReference type="SMART" id="SM00320">
    <property type="entry name" value="WD40"/>
    <property type="match status" value="3"/>
</dbReference>
<dbReference type="InterPro" id="IPR001680">
    <property type="entry name" value="WD40_rpt"/>
</dbReference>
<evidence type="ECO:0000256" key="2">
    <source>
        <dbReference type="ARBA" id="ARBA00022574"/>
    </source>
</evidence>
<dbReference type="PANTHER" id="PTHR44019:SF20">
    <property type="entry name" value="WD REPEAT-CONTAINING PROTEIN 55"/>
    <property type="match status" value="1"/>
</dbReference>
<dbReference type="OrthoDB" id="2288928at2759"/>
<dbReference type="Proteomes" id="UP000559027">
    <property type="component" value="Unassembled WGS sequence"/>
</dbReference>
<feature type="region of interest" description="Disordered" evidence="6">
    <location>
        <begin position="447"/>
        <end position="497"/>
    </location>
</feature>
<dbReference type="EMBL" id="JAACJO010000014">
    <property type="protein sequence ID" value="KAF5350571.1"/>
    <property type="molecule type" value="Genomic_DNA"/>
</dbReference>